<evidence type="ECO:0000313" key="2">
    <source>
        <dbReference type="Proteomes" id="UP000238322"/>
    </source>
</evidence>
<protein>
    <submittedName>
        <fullName evidence="1">Uncharacterized protein</fullName>
    </submittedName>
</protein>
<dbReference type="EMBL" id="PUHY01000005">
    <property type="protein sequence ID" value="PQO37321.1"/>
    <property type="molecule type" value="Genomic_DNA"/>
</dbReference>
<name>A0A2S8FZ81_9BACT</name>
<evidence type="ECO:0000313" key="1">
    <source>
        <dbReference type="EMBL" id="PQO37321.1"/>
    </source>
</evidence>
<comment type="caution">
    <text evidence="1">The sequence shown here is derived from an EMBL/GenBank/DDBJ whole genome shotgun (WGS) entry which is preliminary data.</text>
</comment>
<sequence>MQLFAKNFRSGDEQLIINAIEIPADSDDRHGLLIDILDVIEENTPADVVLLGQVIYFHTPCTICRNAATKVLLQRKQAPKWLIEEVERDADEDARELVKEAL</sequence>
<accession>A0A2S8FZ81</accession>
<dbReference type="Proteomes" id="UP000238322">
    <property type="component" value="Unassembled WGS sequence"/>
</dbReference>
<proteinExistence type="predicted"/>
<organism evidence="1 2">
    <name type="scientific">Blastopirellula marina</name>
    <dbReference type="NCBI Taxonomy" id="124"/>
    <lineage>
        <taxon>Bacteria</taxon>
        <taxon>Pseudomonadati</taxon>
        <taxon>Planctomycetota</taxon>
        <taxon>Planctomycetia</taxon>
        <taxon>Pirellulales</taxon>
        <taxon>Pirellulaceae</taxon>
        <taxon>Blastopirellula</taxon>
    </lineage>
</organism>
<gene>
    <name evidence="1" type="ORF">C5Y83_05075</name>
</gene>
<dbReference type="AlphaFoldDB" id="A0A2S8FZ81"/>
<reference evidence="1 2" key="1">
    <citation type="submission" date="2018-02" db="EMBL/GenBank/DDBJ databases">
        <title>Comparative genomes isolates from brazilian mangrove.</title>
        <authorList>
            <person name="Araujo J.E."/>
            <person name="Taketani R.G."/>
            <person name="Silva M.C.P."/>
            <person name="Loureco M.V."/>
            <person name="Andreote F.D."/>
        </authorList>
    </citation>
    <scope>NUCLEOTIDE SEQUENCE [LARGE SCALE GENOMIC DNA]</scope>
    <source>
        <strain evidence="1 2">Hex-1 MGV</strain>
    </source>
</reference>